<comment type="caution">
    <text evidence="7">The sequence shown here is derived from an EMBL/GenBank/DDBJ whole genome shotgun (WGS) entry which is preliminary data.</text>
</comment>
<dbReference type="GO" id="GO:0008168">
    <property type="term" value="F:methyltransferase activity"/>
    <property type="evidence" value="ECO:0007669"/>
    <property type="project" value="UniProtKB-KW"/>
</dbReference>
<evidence type="ECO:0000259" key="6">
    <source>
        <dbReference type="Pfam" id="PF00590"/>
    </source>
</evidence>
<evidence type="ECO:0000256" key="1">
    <source>
        <dbReference type="ARBA" id="ARBA00022490"/>
    </source>
</evidence>
<dbReference type="PANTHER" id="PTHR46111:SF1">
    <property type="entry name" value="RIBOSOMAL RNA SMALL SUBUNIT METHYLTRANSFERASE I"/>
    <property type="match status" value="1"/>
</dbReference>
<proteinExistence type="predicted"/>
<organism evidence="7 8">
    <name type="scientific">Candidatus Roizmanbacteria bacterium RIFCSPHIGHO2_01_FULL_39_12b</name>
    <dbReference type="NCBI Taxonomy" id="1802030"/>
    <lineage>
        <taxon>Bacteria</taxon>
        <taxon>Candidatus Roizmaniibacteriota</taxon>
    </lineage>
</organism>
<keyword evidence="5" id="KW-0949">S-adenosyl-L-methionine</keyword>
<feature type="domain" description="Tetrapyrrole methylase" evidence="6">
    <location>
        <begin position="1"/>
        <end position="208"/>
    </location>
</feature>
<dbReference type="InterPro" id="IPR000878">
    <property type="entry name" value="4pyrrol_Mease"/>
</dbReference>
<dbReference type="Proteomes" id="UP000178372">
    <property type="component" value="Unassembled WGS sequence"/>
</dbReference>
<evidence type="ECO:0000256" key="2">
    <source>
        <dbReference type="ARBA" id="ARBA00022552"/>
    </source>
</evidence>
<evidence type="ECO:0000256" key="3">
    <source>
        <dbReference type="ARBA" id="ARBA00022603"/>
    </source>
</evidence>
<keyword evidence="3" id="KW-0489">Methyltransferase</keyword>
<protein>
    <recommendedName>
        <fullName evidence="6">Tetrapyrrole methylase domain-containing protein</fullName>
    </recommendedName>
</protein>
<evidence type="ECO:0000256" key="4">
    <source>
        <dbReference type="ARBA" id="ARBA00022679"/>
    </source>
</evidence>
<keyword evidence="2" id="KW-0698">rRNA processing</keyword>
<dbReference type="InterPro" id="IPR014776">
    <property type="entry name" value="4pyrrole_Mease_sub2"/>
</dbReference>
<evidence type="ECO:0000313" key="8">
    <source>
        <dbReference type="Proteomes" id="UP000178372"/>
    </source>
</evidence>
<dbReference type="PIRSF" id="PIRSF005917">
    <property type="entry name" value="MTase_YraL"/>
    <property type="match status" value="1"/>
</dbReference>
<dbReference type="Gene3D" id="3.40.1010.10">
    <property type="entry name" value="Cobalt-precorrin-4 Transmethylase, Domain 1"/>
    <property type="match status" value="1"/>
</dbReference>
<dbReference type="SUPFAM" id="SSF53790">
    <property type="entry name" value="Tetrapyrrole methylase"/>
    <property type="match status" value="1"/>
</dbReference>
<accession>A0A1F7GAA6</accession>
<dbReference type="InterPro" id="IPR035996">
    <property type="entry name" value="4pyrrol_Methylase_sf"/>
</dbReference>
<dbReference type="InterPro" id="IPR008189">
    <property type="entry name" value="rRNA_ssu_MeTfrase_I"/>
</dbReference>
<dbReference type="GO" id="GO:0032259">
    <property type="term" value="P:methylation"/>
    <property type="evidence" value="ECO:0007669"/>
    <property type="project" value="UniProtKB-KW"/>
</dbReference>
<name>A0A1F7GAA6_9BACT</name>
<dbReference type="GO" id="GO:0006364">
    <property type="term" value="P:rRNA processing"/>
    <property type="evidence" value="ECO:0007669"/>
    <property type="project" value="UniProtKB-KW"/>
</dbReference>
<evidence type="ECO:0000256" key="5">
    <source>
        <dbReference type="ARBA" id="ARBA00022691"/>
    </source>
</evidence>
<evidence type="ECO:0000313" key="7">
    <source>
        <dbReference type="EMBL" id="OGK15817.1"/>
    </source>
</evidence>
<dbReference type="EMBL" id="MFZF01000024">
    <property type="protein sequence ID" value="OGK15817.1"/>
    <property type="molecule type" value="Genomic_DNA"/>
</dbReference>
<dbReference type="InterPro" id="IPR014777">
    <property type="entry name" value="4pyrrole_Mease_sub1"/>
</dbReference>
<dbReference type="PANTHER" id="PTHR46111">
    <property type="entry name" value="RIBOSOMAL RNA SMALL SUBUNIT METHYLTRANSFERASE I"/>
    <property type="match status" value="1"/>
</dbReference>
<reference evidence="7 8" key="1">
    <citation type="journal article" date="2016" name="Nat. Commun.">
        <title>Thousands of microbial genomes shed light on interconnected biogeochemical processes in an aquifer system.</title>
        <authorList>
            <person name="Anantharaman K."/>
            <person name="Brown C.T."/>
            <person name="Hug L.A."/>
            <person name="Sharon I."/>
            <person name="Castelle C.J."/>
            <person name="Probst A.J."/>
            <person name="Thomas B.C."/>
            <person name="Singh A."/>
            <person name="Wilkins M.J."/>
            <person name="Karaoz U."/>
            <person name="Brodie E.L."/>
            <person name="Williams K.H."/>
            <person name="Hubbard S.S."/>
            <person name="Banfield J.F."/>
        </authorList>
    </citation>
    <scope>NUCLEOTIDE SEQUENCE [LARGE SCALE GENOMIC DNA]</scope>
</reference>
<gene>
    <name evidence="7" type="ORF">A2690_04755</name>
</gene>
<keyword evidence="1" id="KW-0963">Cytoplasm</keyword>
<dbReference type="Pfam" id="PF00590">
    <property type="entry name" value="TP_methylase"/>
    <property type="match status" value="1"/>
</dbReference>
<dbReference type="Gene3D" id="3.30.950.10">
    <property type="entry name" value="Methyltransferase, Cobalt-precorrin-4 Transmethylase, Domain 2"/>
    <property type="match status" value="1"/>
</dbReference>
<keyword evidence="4" id="KW-0808">Transferase</keyword>
<sequence length="228" mass="25940">MLYVISSPIGSIEEVSLQAVKTLVSSDIILCEDTRTFIPFYKKTCGLFQLAPKKDQKIVQFYKDREFQELPNIIKYLESEMVVSLITEAGTPLVSDPGRLLVETCQKRNTSYTSVPGSSSVVNAGVLSGCRFQNFLFIGFLPKKITQVEKQIGQYREISKKLKHLEICFFESPKRINKTLESINNIIPDSNVCICKEMNKRFEEIIIDKPKNLLSRSYKGELTVVLKL</sequence>
<dbReference type="AlphaFoldDB" id="A0A1F7GAA6"/>